<evidence type="ECO:0000313" key="4">
    <source>
        <dbReference type="EMBL" id="CAD9258310.1"/>
    </source>
</evidence>
<keyword evidence="1 2" id="KW-0647">Proteasome</keyword>
<dbReference type="InterPro" id="IPR050115">
    <property type="entry name" value="Proteasome_alpha"/>
</dbReference>
<name>A0A7S1U799_9STRA</name>
<keyword evidence="3" id="KW-0472">Membrane</keyword>
<comment type="similarity">
    <text evidence="2">Belongs to the peptidase T1A family.</text>
</comment>
<dbReference type="SUPFAM" id="SSF56235">
    <property type="entry name" value="N-terminal nucleophile aminohydrolases (Ntn hydrolases)"/>
    <property type="match status" value="1"/>
</dbReference>
<dbReference type="AlphaFoldDB" id="A0A7S1U799"/>
<gene>
    <name evidence="4" type="ORF">PPAR1163_LOCUS16682</name>
</gene>
<dbReference type="GO" id="GO:0051603">
    <property type="term" value="P:proteolysis involved in protein catabolic process"/>
    <property type="evidence" value="ECO:0007669"/>
    <property type="project" value="InterPro"/>
</dbReference>
<evidence type="ECO:0000256" key="3">
    <source>
        <dbReference type="SAM" id="Phobius"/>
    </source>
</evidence>
<protein>
    <recommendedName>
        <fullName evidence="5">Proteasome alpha-type subunits domain-containing protein</fullName>
    </recommendedName>
</protein>
<reference evidence="4" key="1">
    <citation type="submission" date="2021-01" db="EMBL/GenBank/DDBJ databases">
        <authorList>
            <person name="Corre E."/>
            <person name="Pelletier E."/>
            <person name="Niang G."/>
            <person name="Scheremetjew M."/>
            <person name="Finn R."/>
            <person name="Kale V."/>
            <person name="Holt S."/>
            <person name="Cochrane G."/>
            <person name="Meng A."/>
            <person name="Brown T."/>
            <person name="Cohen L."/>
        </authorList>
    </citation>
    <scope>NUCLEOTIDE SEQUENCE</scope>
    <source>
        <strain evidence="4">CCMP2877</strain>
    </source>
</reference>
<proteinExistence type="inferred from homology"/>
<organism evidence="4">
    <name type="scientific">Phaeomonas parva</name>
    <dbReference type="NCBI Taxonomy" id="124430"/>
    <lineage>
        <taxon>Eukaryota</taxon>
        <taxon>Sar</taxon>
        <taxon>Stramenopiles</taxon>
        <taxon>Ochrophyta</taxon>
        <taxon>Pinguiophyceae</taxon>
        <taxon>Pinguiochrysidales</taxon>
        <taxon>Pinguiochrysidaceae</taxon>
        <taxon>Phaeomonas</taxon>
    </lineage>
</organism>
<dbReference type="Pfam" id="PF00227">
    <property type="entry name" value="Proteasome"/>
    <property type="match status" value="1"/>
</dbReference>
<sequence length="190" mass="20968">MPSVLFDAKDVTKIEPITTSCGMVFAGLMADFRVLVRRSRKRSQTYKLTYGENQPISQLVKETAQVVQEYTQSGGVRPFGVSVLAAGYDEEGPHLYQIDPSGVYIAWKATAIGKGDQNAKSDLERRATAGISFDDMTLDDAIHHALQTLRTGMEGEMTKTNIQVGVVDGTTKAFRILSEEEVQDFLEEAR</sequence>
<keyword evidence="3" id="KW-0812">Transmembrane</keyword>
<keyword evidence="3" id="KW-1133">Transmembrane helix</keyword>
<evidence type="ECO:0000256" key="2">
    <source>
        <dbReference type="PROSITE-ProRule" id="PRU00808"/>
    </source>
</evidence>
<dbReference type="PROSITE" id="PS51475">
    <property type="entry name" value="PROTEASOME_ALPHA_2"/>
    <property type="match status" value="1"/>
</dbReference>
<dbReference type="Gene3D" id="3.60.20.10">
    <property type="entry name" value="Glutamine Phosphoribosylpyrophosphate, subunit 1, domain 1"/>
    <property type="match status" value="1"/>
</dbReference>
<dbReference type="InterPro" id="IPR029055">
    <property type="entry name" value="Ntn_hydrolases_N"/>
</dbReference>
<dbReference type="GO" id="GO:0019773">
    <property type="term" value="C:proteasome core complex, alpha-subunit complex"/>
    <property type="evidence" value="ECO:0007669"/>
    <property type="project" value="UniProtKB-UniRule"/>
</dbReference>
<dbReference type="PANTHER" id="PTHR11599">
    <property type="entry name" value="PROTEASOME SUBUNIT ALPHA/BETA"/>
    <property type="match status" value="1"/>
</dbReference>
<dbReference type="InterPro" id="IPR023332">
    <property type="entry name" value="Proteasome_alpha-type"/>
</dbReference>
<evidence type="ECO:0008006" key="5">
    <source>
        <dbReference type="Google" id="ProtNLM"/>
    </source>
</evidence>
<evidence type="ECO:0000256" key="1">
    <source>
        <dbReference type="ARBA" id="ARBA00022942"/>
    </source>
</evidence>
<dbReference type="EMBL" id="HBGJ01026166">
    <property type="protein sequence ID" value="CAD9258310.1"/>
    <property type="molecule type" value="Transcribed_RNA"/>
</dbReference>
<feature type="transmembrane region" description="Helical" evidence="3">
    <location>
        <begin position="17"/>
        <end position="36"/>
    </location>
</feature>
<accession>A0A7S1U799</accession>
<dbReference type="InterPro" id="IPR001353">
    <property type="entry name" value="Proteasome_sua/b"/>
</dbReference>